<dbReference type="AlphaFoldDB" id="A0A8T0EPG4"/>
<dbReference type="EMBL" id="JABXBU010002227">
    <property type="protein sequence ID" value="KAF8774069.1"/>
    <property type="molecule type" value="Genomic_DNA"/>
</dbReference>
<comment type="caution">
    <text evidence="1">The sequence shown here is derived from an EMBL/GenBank/DDBJ whole genome shotgun (WGS) entry which is preliminary data.</text>
</comment>
<evidence type="ECO:0000313" key="2">
    <source>
        <dbReference type="Proteomes" id="UP000807504"/>
    </source>
</evidence>
<reference evidence="1" key="2">
    <citation type="submission" date="2020-06" db="EMBL/GenBank/DDBJ databases">
        <authorList>
            <person name="Sheffer M."/>
        </authorList>
    </citation>
    <scope>NUCLEOTIDE SEQUENCE</scope>
</reference>
<reference evidence="1" key="1">
    <citation type="journal article" date="2020" name="bioRxiv">
        <title>Chromosome-level reference genome of the European wasp spider Argiope bruennichi: a resource for studies on range expansion and evolutionary adaptation.</title>
        <authorList>
            <person name="Sheffer M.M."/>
            <person name="Hoppe A."/>
            <person name="Krehenwinkel H."/>
            <person name="Uhl G."/>
            <person name="Kuss A.W."/>
            <person name="Jensen L."/>
            <person name="Jensen C."/>
            <person name="Gillespie R.G."/>
            <person name="Hoff K.J."/>
            <person name="Prost S."/>
        </authorList>
    </citation>
    <scope>NUCLEOTIDE SEQUENCE</scope>
</reference>
<dbReference type="Proteomes" id="UP000807504">
    <property type="component" value="Unassembled WGS sequence"/>
</dbReference>
<organism evidence="1 2">
    <name type="scientific">Argiope bruennichi</name>
    <name type="common">Wasp spider</name>
    <name type="synonym">Aranea bruennichi</name>
    <dbReference type="NCBI Taxonomy" id="94029"/>
    <lineage>
        <taxon>Eukaryota</taxon>
        <taxon>Metazoa</taxon>
        <taxon>Ecdysozoa</taxon>
        <taxon>Arthropoda</taxon>
        <taxon>Chelicerata</taxon>
        <taxon>Arachnida</taxon>
        <taxon>Araneae</taxon>
        <taxon>Araneomorphae</taxon>
        <taxon>Entelegynae</taxon>
        <taxon>Araneoidea</taxon>
        <taxon>Araneidae</taxon>
        <taxon>Argiope</taxon>
    </lineage>
</organism>
<name>A0A8T0EPG4_ARGBR</name>
<keyword evidence="2" id="KW-1185">Reference proteome</keyword>
<evidence type="ECO:0000313" key="1">
    <source>
        <dbReference type="EMBL" id="KAF8774069.1"/>
    </source>
</evidence>
<protein>
    <submittedName>
        <fullName evidence="1">Uncharacterized protein</fullName>
    </submittedName>
</protein>
<proteinExistence type="predicted"/>
<sequence>MKVSVVFGRSKFFGLFFFAKRTVIAHKYLGMLQMWLISQLYSSDLIFQKNGIPPHFHNDVRECLTESLPQCGEGDTDPGSKALFKWSLKYQTWIMEVS</sequence>
<gene>
    <name evidence="1" type="ORF">HNY73_016663</name>
</gene>
<accession>A0A8T0EPG4</accession>